<sequence length="435" mass="46483">MADDRVAAAVKDTPLAYLTPENQAAQKSLTLLGNRNANLPNLVQNNHQLPRSSHTAKAKYRFSLSFGHPGKGRNGTWLLGKGDAKRSVDLQLCPPKSSHLIGPVLCTISIHPQSGAFVLQNKSQLHSIKYLEADIVLGYQESHILFMTRNHLYFGPLSYVFEFNTENEADFSLARMKYIRKYIVDDTTNIDAIYPQLPCHLLDVLPKPTQVRIGDIIVHQTIARGAFGLVRIGVHKRTGHIVACKIIRCWQQNVTSVKNEVDLSSLLPASTDRKDTGPTGKEDGCKTVLERLESLREQGYIPDKLGALLSHMLSWNPIHRPTAAQALDHEAWHGVAAGAGTGAGAMAPEPTSQQDSDVSSEGGAAAAAGGGSGSGTGGREKRMRRSDGPSPDLAPGGSGLGSAARSGAGGSGAKRVRRSDGPSPDTLPGCSGEEE</sequence>
<dbReference type="OrthoDB" id="5979581at2759"/>
<feature type="region of interest" description="Disordered" evidence="1">
    <location>
        <begin position="339"/>
        <end position="435"/>
    </location>
</feature>
<reference evidence="2" key="1">
    <citation type="submission" date="2014-12" db="EMBL/GenBank/DDBJ databases">
        <title>Genome Sequence of Valsa Canker Pathogens Uncovers a Specific Adaption of Colonization on Woody Bark.</title>
        <authorList>
            <person name="Yin Z."/>
            <person name="Liu H."/>
            <person name="Gao X."/>
            <person name="Li Z."/>
            <person name="Song N."/>
            <person name="Ke X."/>
            <person name="Dai Q."/>
            <person name="Wu Y."/>
            <person name="Sun Y."/>
            <person name="Xu J.-R."/>
            <person name="Kang Z.K."/>
            <person name="Wang L."/>
            <person name="Huang L."/>
        </authorList>
    </citation>
    <scope>NUCLEOTIDE SEQUENCE [LARGE SCALE GENOMIC DNA]</scope>
    <source>
        <strain evidence="2">03-8</strain>
    </source>
</reference>
<dbReference type="EMBL" id="CM003102">
    <property type="protein sequence ID" value="KUI70057.1"/>
    <property type="molecule type" value="Genomic_DNA"/>
</dbReference>
<protein>
    <recommendedName>
        <fullName evidence="4">Protein kinase domain-containing protein</fullName>
    </recommendedName>
</protein>
<dbReference type="SUPFAM" id="SSF56112">
    <property type="entry name" value="Protein kinase-like (PK-like)"/>
    <property type="match status" value="1"/>
</dbReference>
<evidence type="ECO:0000256" key="1">
    <source>
        <dbReference type="SAM" id="MobiDB-lite"/>
    </source>
</evidence>
<accession>A0A194W1B0</accession>
<name>A0A194W1B0_CYTMA</name>
<feature type="compositionally biased region" description="Low complexity" evidence="1">
    <location>
        <begin position="388"/>
        <end position="406"/>
    </location>
</feature>
<proteinExistence type="predicted"/>
<evidence type="ECO:0008006" key="4">
    <source>
        <dbReference type="Google" id="ProtNLM"/>
    </source>
</evidence>
<dbReference type="Proteomes" id="UP000078559">
    <property type="component" value="Chromosome 5"/>
</dbReference>
<keyword evidence="3" id="KW-1185">Reference proteome</keyword>
<evidence type="ECO:0000313" key="2">
    <source>
        <dbReference type="EMBL" id="KUI70057.1"/>
    </source>
</evidence>
<dbReference type="AlphaFoldDB" id="A0A194W1B0"/>
<dbReference type="Gene3D" id="3.30.200.20">
    <property type="entry name" value="Phosphorylase Kinase, domain 1"/>
    <property type="match status" value="1"/>
</dbReference>
<organism evidence="2 3">
    <name type="scientific">Cytospora mali</name>
    <name type="common">Apple Valsa canker fungus</name>
    <name type="synonym">Valsa mali</name>
    <dbReference type="NCBI Taxonomy" id="578113"/>
    <lineage>
        <taxon>Eukaryota</taxon>
        <taxon>Fungi</taxon>
        <taxon>Dikarya</taxon>
        <taxon>Ascomycota</taxon>
        <taxon>Pezizomycotina</taxon>
        <taxon>Sordariomycetes</taxon>
        <taxon>Sordariomycetidae</taxon>
        <taxon>Diaporthales</taxon>
        <taxon>Cytosporaceae</taxon>
        <taxon>Cytospora</taxon>
    </lineage>
</organism>
<gene>
    <name evidence="2" type="ORF">VM1G_05128</name>
</gene>
<feature type="compositionally biased region" description="Gly residues" evidence="1">
    <location>
        <begin position="368"/>
        <end position="377"/>
    </location>
</feature>
<evidence type="ECO:0000313" key="3">
    <source>
        <dbReference type="Proteomes" id="UP000078559"/>
    </source>
</evidence>
<dbReference type="InterPro" id="IPR011009">
    <property type="entry name" value="Kinase-like_dom_sf"/>
</dbReference>